<dbReference type="GO" id="GO:0005524">
    <property type="term" value="F:ATP binding"/>
    <property type="evidence" value="ECO:0007669"/>
    <property type="project" value="UniProtKB-UniRule"/>
</dbReference>
<accession>A0A1G1V522</accession>
<evidence type="ECO:0000313" key="3">
    <source>
        <dbReference type="EMBL" id="OGY10451.1"/>
    </source>
</evidence>
<dbReference type="AlphaFoldDB" id="A0A1G1V522"/>
<organism evidence="3 4">
    <name type="scientific">Candidatus Blackburnbacteria bacterium RIFCSPHIGHO2_02_FULL_44_20</name>
    <dbReference type="NCBI Taxonomy" id="1797516"/>
    <lineage>
        <taxon>Bacteria</taxon>
        <taxon>Candidatus Blackburniibacteriota</taxon>
    </lineage>
</organism>
<dbReference type="PANTHER" id="PTHR21621:SF0">
    <property type="entry name" value="BETA-CITRYLGLUTAMATE SYNTHASE B-RELATED"/>
    <property type="match status" value="1"/>
</dbReference>
<dbReference type="Pfam" id="PF08443">
    <property type="entry name" value="RimK"/>
    <property type="match status" value="1"/>
</dbReference>
<proteinExistence type="predicted"/>
<name>A0A1G1V522_9BACT</name>
<evidence type="ECO:0000313" key="4">
    <source>
        <dbReference type="Proteomes" id="UP000178319"/>
    </source>
</evidence>
<dbReference type="PANTHER" id="PTHR21621">
    <property type="entry name" value="RIBOSOMAL PROTEIN S6 MODIFICATION PROTEIN"/>
    <property type="match status" value="1"/>
</dbReference>
<feature type="domain" description="ATP-grasp" evidence="2">
    <location>
        <begin position="110"/>
        <end position="296"/>
    </location>
</feature>
<dbReference type="EMBL" id="MHBZ01000034">
    <property type="protein sequence ID" value="OGY10451.1"/>
    <property type="molecule type" value="Genomic_DNA"/>
</dbReference>
<dbReference type="Gene3D" id="3.30.1490.20">
    <property type="entry name" value="ATP-grasp fold, A domain"/>
    <property type="match status" value="1"/>
</dbReference>
<evidence type="ECO:0000256" key="1">
    <source>
        <dbReference type="PROSITE-ProRule" id="PRU00409"/>
    </source>
</evidence>
<dbReference type="InterPro" id="IPR013815">
    <property type="entry name" value="ATP_grasp_subdomain_1"/>
</dbReference>
<dbReference type="Proteomes" id="UP000178319">
    <property type="component" value="Unassembled WGS sequence"/>
</dbReference>
<dbReference type="SUPFAM" id="SSF56059">
    <property type="entry name" value="Glutathione synthetase ATP-binding domain-like"/>
    <property type="match status" value="1"/>
</dbReference>
<dbReference type="PROSITE" id="PS50975">
    <property type="entry name" value="ATP_GRASP"/>
    <property type="match status" value="1"/>
</dbReference>
<keyword evidence="1" id="KW-0067">ATP-binding</keyword>
<dbReference type="InterPro" id="IPR011761">
    <property type="entry name" value="ATP-grasp"/>
</dbReference>
<reference evidence="3 4" key="1">
    <citation type="journal article" date="2016" name="Nat. Commun.">
        <title>Thousands of microbial genomes shed light on interconnected biogeochemical processes in an aquifer system.</title>
        <authorList>
            <person name="Anantharaman K."/>
            <person name="Brown C.T."/>
            <person name="Hug L.A."/>
            <person name="Sharon I."/>
            <person name="Castelle C.J."/>
            <person name="Probst A.J."/>
            <person name="Thomas B.C."/>
            <person name="Singh A."/>
            <person name="Wilkins M.J."/>
            <person name="Karaoz U."/>
            <person name="Brodie E.L."/>
            <person name="Williams K.H."/>
            <person name="Hubbard S.S."/>
            <person name="Banfield J.F."/>
        </authorList>
    </citation>
    <scope>NUCLEOTIDE SEQUENCE [LARGE SCALE GENOMIC DNA]</scope>
</reference>
<sequence>MKKILILAGGKIKHLEPFLEAGKNVGAEVVVGSFGELSYLTESSQKTPRLFVGERDIADFDVIYFRLVGKRAEDAALVVSFAREHKIPVVDQIYTRDGFINLPLKKGQEAVCLVQAGISFPKTFFGGLDMILEKAPEIFDFPFVVKGSYGKQGHAVWRVDNKDQLRKLVGELKKLEREGKRFFAQEFIKITERTRVFVLGDRLLGSITMPTKWRRYVQGIYGGRETPERSPLTERELALAVGAAQALGIDVAGVDLIQDLETRKVYVLEVNSAPRWARFKKETGINVEEEIVKYLAGLS</sequence>
<dbReference type="GO" id="GO:0005737">
    <property type="term" value="C:cytoplasm"/>
    <property type="evidence" value="ECO:0007669"/>
    <property type="project" value="TreeGrafter"/>
</dbReference>
<dbReference type="GO" id="GO:0046872">
    <property type="term" value="F:metal ion binding"/>
    <property type="evidence" value="ECO:0007669"/>
    <property type="project" value="InterPro"/>
</dbReference>
<dbReference type="Gene3D" id="3.30.470.20">
    <property type="entry name" value="ATP-grasp fold, B domain"/>
    <property type="match status" value="1"/>
</dbReference>
<keyword evidence="1" id="KW-0547">Nucleotide-binding</keyword>
<comment type="caution">
    <text evidence="3">The sequence shown here is derived from an EMBL/GenBank/DDBJ whole genome shotgun (WGS) entry which is preliminary data.</text>
</comment>
<dbReference type="InterPro" id="IPR013651">
    <property type="entry name" value="ATP-grasp_RimK-type"/>
</dbReference>
<gene>
    <name evidence="3" type="ORF">A3D26_04335</name>
</gene>
<dbReference type="GO" id="GO:0016879">
    <property type="term" value="F:ligase activity, forming carbon-nitrogen bonds"/>
    <property type="evidence" value="ECO:0007669"/>
    <property type="project" value="TreeGrafter"/>
</dbReference>
<protein>
    <recommendedName>
        <fullName evidence="2">ATP-grasp domain-containing protein</fullName>
    </recommendedName>
</protein>
<evidence type="ECO:0000259" key="2">
    <source>
        <dbReference type="PROSITE" id="PS50975"/>
    </source>
</evidence>
<dbReference type="STRING" id="1797516.A3D26_04335"/>